<keyword evidence="3" id="KW-1185">Reference proteome</keyword>
<dbReference type="EMBL" id="LTAZ01000003">
    <property type="protein sequence ID" value="KYH27021.1"/>
    <property type="molecule type" value="Genomic_DNA"/>
</dbReference>
<feature type="domain" description="DUF7344" evidence="1">
    <location>
        <begin position="8"/>
        <end position="86"/>
    </location>
</feature>
<dbReference type="Pfam" id="PF24035">
    <property type="entry name" value="DUF7344"/>
    <property type="match status" value="1"/>
</dbReference>
<name>A0A151AHB1_9EURY</name>
<reference evidence="2 3" key="1">
    <citation type="submission" date="2016-02" db="EMBL/GenBank/DDBJ databases">
        <title>Genome sequence of Halalkalicoccus paucihalophilus DSM 24557.</title>
        <authorList>
            <person name="Poehlein A."/>
            <person name="Daniel R."/>
        </authorList>
    </citation>
    <scope>NUCLEOTIDE SEQUENCE [LARGE SCALE GENOMIC DNA]</scope>
    <source>
        <strain evidence="2 3">DSM 24557</strain>
    </source>
</reference>
<proteinExistence type="predicted"/>
<accession>A0A151AHB1</accession>
<gene>
    <name evidence="2" type="ORF">HAPAU_09100</name>
</gene>
<comment type="caution">
    <text evidence="2">The sequence shown here is derived from an EMBL/GenBank/DDBJ whole genome shotgun (WGS) entry which is preliminary data.</text>
</comment>
<sequence>MVTLDTVFDLLRKERRRYALYYLEQQEGRVSIEEVAEQVAQWEDDSAGDPTPEEYDRVALSLYHTHLPKTASADFIEYDAEEGVITVHGTPTEFDAVLTVAEVFDDKDETTDS</sequence>
<dbReference type="OrthoDB" id="241828at2157"/>
<dbReference type="AlphaFoldDB" id="A0A151AHB1"/>
<dbReference type="PATRIC" id="fig|1008153.3.peg.916"/>
<evidence type="ECO:0000313" key="3">
    <source>
        <dbReference type="Proteomes" id="UP000075321"/>
    </source>
</evidence>
<dbReference type="InterPro" id="IPR055768">
    <property type="entry name" value="DUF7344"/>
</dbReference>
<protein>
    <recommendedName>
        <fullName evidence="1">DUF7344 domain-containing protein</fullName>
    </recommendedName>
</protein>
<evidence type="ECO:0000313" key="2">
    <source>
        <dbReference type="EMBL" id="KYH27021.1"/>
    </source>
</evidence>
<organism evidence="2 3">
    <name type="scientific">Halalkalicoccus paucihalophilus</name>
    <dbReference type="NCBI Taxonomy" id="1008153"/>
    <lineage>
        <taxon>Archaea</taxon>
        <taxon>Methanobacteriati</taxon>
        <taxon>Methanobacteriota</taxon>
        <taxon>Stenosarchaea group</taxon>
        <taxon>Halobacteria</taxon>
        <taxon>Halobacteriales</taxon>
        <taxon>Halococcaceae</taxon>
        <taxon>Halalkalicoccus</taxon>
    </lineage>
</organism>
<evidence type="ECO:0000259" key="1">
    <source>
        <dbReference type="Pfam" id="PF24035"/>
    </source>
</evidence>
<dbReference type="RefSeq" id="WP_066380045.1">
    <property type="nucleotide sequence ID" value="NZ_LTAZ01000003.1"/>
</dbReference>
<dbReference type="Proteomes" id="UP000075321">
    <property type="component" value="Unassembled WGS sequence"/>
</dbReference>